<organism evidence="3">
    <name type="scientific">Neobacillus citreus</name>
    <dbReference type="NCBI Taxonomy" id="2833578"/>
    <lineage>
        <taxon>Bacteria</taxon>
        <taxon>Bacillati</taxon>
        <taxon>Bacillota</taxon>
        <taxon>Bacilli</taxon>
        <taxon>Bacillales</taxon>
        <taxon>Bacillaceae</taxon>
        <taxon>Neobacillus</taxon>
    </lineage>
</organism>
<proteinExistence type="predicted"/>
<dbReference type="Pfam" id="PF01464">
    <property type="entry name" value="SLT"/>
    <property type="match status" value="1"/>
</dbReference>
<dbReference type="EMBL" id="JAGYPE010000003">
    <property type="protein sequence ID" value="MBS4183041.1"/>
    <property type="molecule type" value="Genomic_DNA"/>
</dbReference>
<feature type="compositionally biased region" description="Basic and acidic residues" evidence="1">
    <location>
        <begin position="1"/>
        <end position="37"/>
    </location>
</feature>
<name>A0A942T0K4_9BACI</name>
<feature type="region of interest" description="Disordered" evidence="1">
    <location>
        <begin position="1"/>
        <end position="43"/>
    </location>
</feature>
<evidence type="ECO:0000256" key="1">
    <source>
        <dbReference type="SAM" id="MobiDB-lite"/>
    </source>
</evidence>
<evidence type="ECO:0000313" key="3">
    <source>
        <dbReference type="EMBL" id="MBS4183041.1"/>
    </source>
</evidence>
<feature type="region of interest" description="Disordered" evidence="1">
    <location>
        <begin position="169"/>
        <end position="196"/>
    </location>
</feature>
<feature type="domain" description="Transglycosylase SLT" evidence="2">
    <location>
        <begin position="233"/>
        <end position="308"/>
    </location>
</feature>
<comment type="caution">
    <text evidence="3">The sequence shown here is derived from an EMBL/GenBank/DDBJ whole genome shotgun (WGS) entry which is preliminary data.</text>
</comment>
<dbReference type="InterPro" id="IPR008258">
    <property type="entry name" value="Transglycosylase_SLT_dom_1"/>
</dbReference>
<dbReference type="SUPFAM" id="SSF53955">
    <property type="entry name" value="Lysozyme-like"/>
    <property type="match status" value="1"/>
</dbReference>
<gene>
    <name evidence="3" type="ORF">KHB02_16740</name>
</gene>
<protein>
    <submittedName>
        <fullName evidence="3">Transglycosylase SLT domain-containing protein</fullName>
    </submittedName>
</protein>
<feature type="compositionally biased region" description="Acidic residues" evidence="1">
    <location>
        <begin position="182"/>
        <end position="191"/>
    </location>
</feature>
<sequence>MGRHTADHSSDRDPREHLDRPVVGERRAALNRTRDTDAPQTAPVAIAPKSVADNRVSDATLAYAAPATPADPRVVKQRRARAVAVPAKPTAVRGANAFMRKRATIPALSFFAVFGILGSSLINPLQADVAQAAVSAPVLTKAPAKPQQYTAHGTYAAFDTSRDAYGVTVPKPKVTAAPKAEESDEDSDDASTESTTVSATNTLAAVAAAPDPGSAQAIALQMVTARGWGTDQYNCLVSLWNKESGWRVDAYNPSGAYGIPQALPGSKMATAGADWQTNPATQITWGLNYISGVYGTPCGAWGHSQSYNWY</sequence>
<dbReference type="AlphaFoldDB" id="A0A942T0K4"/>
<accession>A0A942T0K4</accession>
<evidence type="ECO:0000259" key="2">
    <source>
        <dbReference type="Pfam" id="PF01464"/>
    </source>
</evidence>
<dbReference type="InterPro" id="IPR023346">
    <property type="entry name" value="Lysozyme-like_dom_sf"/>
</dbReference>
<reference evidence="3" key="1">
    <citation type="submission" date="2021-05" db="EMBL/GenBank/DDBJ databases">
        <title>Novel Bacillus species.</title>
        <authorList>
            <person name="Liu G."/>
        </authorList>
    </citation>
    <scope>NUCLEOTIDE SEQUENCE</scope>
    <source>
        <strain evidence="3">FJAT-50051</strain>
    </source>
</reference>
<dbReference type="Gene3D" id="1.10.530.10">
    <property type="match status" value="1"/>
</dbReference>